<evidence type="ECO:0000313" key="3">
    <source>
        <dbReference type="EMBL" id="SPD69203.1"/>
    </source>
</evidence>
<dbReference type="Proteomes" id="UP000257016">
    <property type="component" value="Unassembled WGS sequence"/>
</dbReference>
<evidence type="ECO:0000313" key="4">
    <source>
        <dbReference type="Proteomes" id="UP000254259"/>
    </source>
</evidence>
<geneLocation type="plasmid" evidence="5">
    <name>cbm2586_p</name>
</geneLocation>
<geneLocation type="plasmid" evidence="4">
    <name>cbm2636p</name>
</geneLocation>
<evidence type="ECO:0000313" key="2">
    <source>
        <dbReference type="EMBL" id="SOY78212.1"/>
    </source>
</evidence>
<dbReference type="AlphaFoldDB" id="A0A375CRZ9"/>
<geneLocation type="plasmid" evidence="3">
    <name>CBM2636p</name>
</geneLocation>
<name>A0A375CRZ9_9BURK</name>
<evidence type="ECO:0000313" key="5">
    <source>
        <dbReference type="Proteomes" id="UP000257016"/>
    </source>
</evidence>
<proteinExistence type="predicted"/>
<sequence>MVEGDFELRYKGQYLKPREGAVVHARTKTEVATIKLTLQFRGGLGGGDRWKRSPICQHV</sequence>
<organism evidence="1">
    <name type="scientific">Cupriavidus taiwanensis</name>
    <dbReference type="NCBI Taxonomy" id="164546"/>
    <lineage>
        <taxon>Bacteria</taxon>
        <taxon>Pseudomonadati</taxon>
        <taxon>Pseudomonadota</taxon>
        <taxon>Betaproteobacteria</taxon>
        <taxon>Burkholderiales</taxon>
        <taxon>Burkholderiaceae</taxon>
        <taxon>Cupriavidus</taxon>
    </lineage>
</organism>
<dbReference type="EMBL" id="LT984815">
    <property type="protein sequence ID" value="SPD69203.1"/>
    <property type="molecule type" value="Genomic_DNA"/>
</dbReference>
<dbReference type="Proteomes" id="UP000254259">
    <property type="component" value="Plasmid CBM2636p"/>
</dbReference>
<evidence type="ECO:0000313" key="1">
    <source>
        <dbReference type="EMBL" id="SOY77275.1"/>
    </source>
</evidence>
<gene>
    <name evidence="2" type="ORF">CBM2586_P70028</name>
    <name evidence="1" type="ORF">CBM2589_P60026</name>
    <name evidence="3" type="ORF">CBM2636_P10114</name>
</gene>
<keyword evidence="3" id="KW-0614">Plasmid</keyword>
<protein>
    <submittedName>
        <fullName evidence="1">Uncharacterized protein</fullName>
    </submittedName>
</protein>
<dbReference type="EMBL" id="OFSP01000074">
    <property type="protein sequence ID" value="SOY77275.1"/>
    <property type="molecule type" value="Genomic_DNA"/>
</dbReference>
<accession>A0A375CRZ9</accession>
<dbReference type="Proteomes" id="UP000256297">
    <property type="component" value="Plasmid CBM2589_p"/>
</dbReference>
<reference evidence="4 5" key="1">
    <citation type="submission" date="2018-01" db="EMBL/GenBank/DDBJ databases">
        <authorList>
            <person name="Clerissi C."/>
        </authorList>
    </citation>
    <scope>NUCLEOTIDE SEQUENCE</scope>
    <source>
        <strain evidence="2">Cupriavidus taiwanensis LMG 19430</strain>
        <strain evidence="1">Cupriavidus taiwanensis STM 3521</strain>
        <strain evidence="3">Cupriavidus taiwanensis SWF 66322</strain>
        <plasmid evidence="5">cbm2586_p</plasmid>
        <plasmid evidence="3">CBM2636p</plasmid>
        <plasmid evidence="4">cbm2636p</plasmid>
    </source>
</reference>
<dbReference type="EMBL" id="OFSN01000064">
    <property type="protein sequence ID" value="SOY78212.1"/>
    <property type="molecule type" value="Genomic_DNA"/>
</dbReference>